<evidence type="ECO:0000256" key="4">
    <source>
        <dbReference type="ARBA" id="ARBA00023136"/>
    </source>
</evidence>
<evidence type="ECO:0000256" key="5">
    <source>
        <dbReference type="SAM" id="Phobius"/>
    </source>
</evidence>
<dbReference type="STRING" id="402881.Plav_1059"/>
<evidence type="ECO:0000313" key="7">
    <source>
        <dbReference type="Proteomes" id="UP000006377"/>
    </source>
</evidence>
<keyword evidence="1" id="KW-1003">Cell membrane</keyword>
<sequence>MREFLNDLLSTLVFVALYLTLGDIYIATGCAIAAGIAQVVYFRLTQRPVDAMLWMSLGLVIVFGSATLYLDDPRFMMVKPSIIHFAIAAVMLRPGWIGRYLPPIAKENLSQRMISGWGYGWSVLMIVLGISNIAVALTASPEVWGFFASVVLVGAKLAMFGIQYVIFRQAVIRRLEANSSVAAS</sequence>
<dbReference type="InterPro" id="IPR006008">
    <property type="entry name" value="YciB"/>
</dbReference>
<dbReference type="GO" id="GO:0005886">
    <property type="term" value="C:plasma membrane"/>
    <property type="evidence" value="ECO:0007669"/>
    <property type="project" value="TreeGrafter"/>
</dbReference>
<feature type="transmembrane region" description="Helical" evidence="5">
    <location>
        <begin position="114"/>
        <end position="137"/>
    </location>
</feature>
<evidence type="ECO:0000256" key="3">
    <source>
        <dbReference type="ARBA" id="ARBA00022989"/>
    </source>
</evidence>
<keyword evidence="3 5" id="KW-1133">Transmembrane helix</keyword>
<feature type="transmembrane region" description="Helical" evidence="5">
    <location>
        <begin position="82"/>
        <end position="102"/>
    </location>
</feature>
<dbReference type="OrthoDB" id="7375527at2"/>
<keyword evidence="2 5" id="KW-0812">Transmembrane</keyword>
<keyword evidence="4 5" id="KW-0472">Membrane</keyword>
<dbReference type="PANTHER" id="PTHR36917:SF1">
    <property type="entry name" value="INNER MEMBRANE-SPANNING PROTEIN YCIB"/>
    <property type="match status" value="1"/>
</dbReference>
<dbReference type="HOGENOM" id="CLU_1427002_0_0_5"/>
<dbReference type="EMBL" id="CP000774">
    <property type="protein sequence ID" value="ABS62681.1"/>
    <property type="molecule type" value="Genomic_DNA"/>
</dbReference>
<organism evidence="6 7">
    <name type="scientific">Parvibaculum lavamentivorans (strain DS-1 / DSM 13023 / NCIMB 13966)</name>
    <dbReference type="NCBI Taxonomy" id="402881"/>
    <lineage>
        <taxon>Bacteria</taxon>
        <taxon>Pseudomonadati</taxon>
        <taxon>Pseudomonadota</taxon>
        <taxon>Alphaproteobacteria</taxon>
        <taxon>Hyphomicrobiales</taxon>
        <taxon>Parvibaculaceae</taxon>
        <taxon>Parvibaculum</taxon>
    </lineage>
</organism>
<feature type="transmembrane region" description="Helical" evidence="5">
    <location>
        <begin position="52"/>
        <end position="70"/>
    </location>
</feature>
<evidence type="ECO:0000256" key="1">
    <source>
        <dbReference type="ARBA" id="ARBA00022475"/>
    </source>
</evidence>
<feature type="transmembrane region" description="Helical" evidence="5">
    <location>
        <begin position="143"/>
        <end position="167"/>
    </location>
</feature>
<feature type="transmembrane region" description="Helical" evidence="5">
    <location>
        <begin position="12"/>
        <end position="40"/>
    </location>
</feature>
<accession>A7HRZ8</accession>
<keyword evidence="7" id="KW-1185">Reference proteome</keyword>
<dbReference type="Pfam" id="PF04279">
    <property type="entry name" value="IspA"/>
    <property type="match status" value="1"/>
</dbReference>
<reference evidence="6 7" key="1">
    <citation type="journal article" date="2011" name="Stand. Genomic Sci.">
        <title>Complete genome sequence of Parvibaculum lavamentivorans type strain (DS-1(T)).</title>
        <authorList>
            <person name="Schleheck D."/>
            <person name="Weiss M."/>
            <person name="Pitluck S."/>
            <person name="Bruce D."/>
            <person name="Land M.L."/>
            <person name="Han S."/>
            <person name="Saunders E."/>
            <person name="Tapia R."/>
            <person name="Detter C."/>
            <person name="Brettin T."/>
            <person name="Han J."/>
            <person name="Woyke T."/>
            <person name="Goodwin L."/>
            <person name="Pennacchio L."/>
            <person name="Nolan M."/>
            <person name="Cook A.M."/>
            <person name="Kjelleberg S."/>
            <person name="Thomas T."/>
        </authorList>
    </citation>
    <scope>NUCLEOTIDE SEQUENCE [LARGE SCALE GENOMIC DNA]</scope>
    <source>
        <strain evidence="7">DS-1 / DSM 13023 / NCIMB 13966</strain>
    </source>
</reference>
<evidence type="ECO:0000313" key="6">
    <source>
        <dbReference type="EMBL" id="ABS62681.1"/>
    </source>
</evidence>
<dbReference type="AlphaFoldDB" id="A7HRZ8"/>
<evidence type="ECO:0000256" key="2">
    <source>
        <dbReference type="ARBA" id="ARBA00022692"/>
    </source>
</evidence>
<gene>
    <name evidence="6" type="ordered locus">Plav_1059</name>
</gene>
<dbReference type="Proteomes" id="UP000006377">
    <property type="component" value="Chromosome"/>
</dbReference>
<dbReference type="PANTHER" id="PTHR36917">
    <property type="entry name" value="INTRACELLULAR SEPTATION PROTEIN A-RELATED"/>
    <property type="match status" value="1"/>
</dbReference>
<name>A7HRZ8_PARL1</name>
<dbReference type="RefSeq" id="WP_012109937.1">
    <property type="nucleotide sequence ID" value="NC_009719.1"/>
</dbReference>
<dbReference type="KEGG" id="pla:Plav_1059"/>
<protein>
    <submittedName>
        <fullName evidence="6">Putative intracellular septation protein</fullName>
    </submittedName>
</protein>
<proteinExistence type="predicted"/>
<dbReference type="eggNOG" id="COG2917">
    <property type="taxonomic scope" value="Bacteria"/>
</dbReference>